<name>A0A2T3MQY7_9GAMM</name>
<evidence type="ECO:0000313" key="2">
    <source>
        <dbReference type="Proteomes" id="UP000240904"/>
    </source>
</evidence>
<keyword evidence="2" id="KW-1185">Reference proteome</keyword>
<dbReference type="RefSeq" id="WP_107285413.1">
    <property type="nucleotide sequence ID" value="NZ_PYMC01000029.1"/>
</dbReference>
<dbReference type="EMBL" id="PYMC01000029">
    <property type="protein sequence ID" value="PSV99561.1"/>
    <property type="molecule type" value="Genomic_DNA"/>
</dbReference>
<sequence>MTAVDDDGKEKILHTNERWYMPVEINWLLKTLGFSQIDIFAAHLGDFSREHELTINDFEMLVIAC</sequence>
<reference evidence="1 2" key="1">
    <citation type="submission" date="2018-03" db="EMBL/GenBank/DDBJ databases">
        <title>Whole genome sequencing of Histamine producing bacteria.</title>
        <authorList>
            <person name="Butler K."/>
        </authorList>
    </citation>
    <scope>NUCLEOTIDE SEQUENCE [LARGE SCALE GENOMIC DNA]</scope>
    <source>
        <strain evidence="1 2">DSM 16190</strain>
    </source>
</reference>
<dbReference type="Proteomes" id="UP000240904">
    <property type="component" value="Unassembled WGS sequence"/>
</dbReference>
<dbReference type="AlphaFoldDB" id="A0A2T3MQY7"/>
<proteinExistence type="predicted"/>
<evidence type="ECO:0000313" key="1">
    <source>
        <dbReference type="EMBL" id="PSV99561.1"/>
    </source>
</evidence>
<organism evidence="1 2">
    <name type="scientific">Photobacterium lipolyticum</name>
    <dbReference type="NCBI Taxonomy" id="266810"/>
    <lineage>
        <taxon>Bacteria</taxon>
        <taxon>Pseudomonadati</taxon>
        <taxon>Pseudomonadota</taxon>
        <taxon>Gammaproteobacteria</taxon>
        <taxon>Vibrionales</taxon>
        <taxon>Vibrionaceae</taxon>
        <taxon>Photobacterium</taxon>
    </lineage>
</organism>
<protein>
    <recommendedName>
        <fullName evidence="3">SAM-dependent methyltransferase</fullName>
    </recommendedName>
</protein>
<evidence type="ECO:0008006" key="3">
    <source>
        <dbReference type="Google" id="ProtNLM"/>
    </source>
</evidence>
<accession>A0A2T3MQY7</accession>
<gene>
    <name evidence="1" type="ORF">C9I89_21665</name>
</gene>
<comment type="caution">
    <text evidence="1">The sequence shown here is derived from an EMBL/GenBank/DDBJ whole genome shotgun (WGS) entry which is preliminary data.</text>
</comment>